<dbReference type="Proteomes" id="UP000836841">
    <property type="component" value="Chromosome 2"/>
</dbReference>
<gene>
    <name evidence="6" type="ORF">TAV2_LOCUS5475</name>
</gene>
<keyword evidence="2" id="KW-0547">Nucleotide-binding</keyword>
<dbReference type="InterPro" id="IPR002041">
    <property type="entry name" value="Ran_GTPase"/>
</dbReference>
<evidence type="ECO:0000256" key="1">
    <source>
        <dbReference type="ARBA" id="ARBA00022448"/>
    </source>
</evidence>
<keyword evidence="1" id="KW-0813">Transport</keyword>
<dbReference type="Gene3D" id="3.40.50.300">
    <property type="entry name" value="P-loop containing nucleotide triphosphate hydrolases"/>
    <property type="match status" value="1"/>
</dbReference>
<accession>A0AAU9RR34</accession>
<dbReference type="AlphaFoldDB" id="A0AAU9RR34"/>
<dbReference type="GO" id="GO:0006606">
    <property type="term" value="P:protein import into nucleus"/>
    <property type="evidence" value="ECO:0007669"/>
    <property type="project" value="TreeGrafter"/>
</dbReference>
<organism evidence="6 7">
    <name type="scientific">Thlaspi arvense</name>
    <name type="common">Field penny-cress</name>
    <dbReference type="NCBI Taxonomy" id="13288"/>
    <lineage>
        <taxon>Eukaryota</taxon>
        <taxon>Viridiplantae</taxon>
        <taxon>Streptophyta</taxon>
        <taxon>Embryophyta</taxon>
        <taxon>Tracheophyta</taxon>
        <taxon>Spermatophyta</taxon>
        <taxon>Magnoliopsida</taxon>
        <taxon>eudicotyledons</taxon>
        <taxon>Gunneridae</taxon>
        <taxon>Pentapetalae</taxon>
        <taxon>rosids</taxon>
        <taxon>malvids</taxon>
        <taxon>Brassicales</taxon>
        <taxon>Brassicaceae</taxon>
        <taxon>Thlaspideae</taxon>
        <taxon>Thlaspi</taxon>
    </lineage>
</organism>
<protein>
    <submittedName>
        <fullName evidence="6">Uncharacterized protein</fullName>
    </submittedName>
</protein>
<evidence type="ECO:0000256" key="2">
    <source>
        <dbReference type="ARBA" id="ARBA00022741"/>
    </source>
</evidence>
<dbReference type="GO" id="GO:0005634">
    <property type="term" value="C:nucleus"/>
    <property type="evidence" value="ECO:0007669"/>
    <property type="project" value="TreeGrafter"/>
</dbReference>
<evidence type="ECO:0000256" key="5">
    <source>
        <dbReference type="ARBA" id="ARBA00024659"/>
    </source>
</evidence>
<dbReference type="Pfam" id="PF00071">
    <property type="entry name" value="Ras"/>
    <property type="match status" value="1"/>
</dbReference>
<proteinExistence type="predicted"/>
<dbReference type="EMBL" id="OU466858">
    <property type="protein sequence ID" value="CAH2047393.1"/>
    <property type="molecule type" value="Genomic_DNA"/>
</dbReference>
<keyword evidence="7" id="KW-1185">Reference proteome</keyword>
<dbReference type="GO" id="GO:0000054">
    <property type="term" value="P:ribosomal subunit export from nucleus"/>
    <property type="evidence" value="ECO:0007669"/>
    <property type="project" value="TreeGrafter"/>
</dbReference>
<evidence type="ECO:0000256" key="4">
    <source>
        <dbReference type="ARBA" id="ARBA00023134"/>
    </source>
</evidence>
<reference evidence="6 7" key="1">
    <citation type="submission" date="2022-03" db="EMBL/GenBank/DDBJ databases">
        <authorList>
            <person name="Nunn A."/>
            <person name="Chopra R."/>
            <person name="Nunn A."/>
            <person name="Contreras Garrido A."/>
        </authorList>
    </citation>
    <scope>NUCLEOTIDE SEQUENCE [LARGE SCALE GENOMIC DNA]</scope>
</reference>
<keyword evidence="4" id="KW-0342">GTP-binding</keyword>
<evidence type="ECO:0000256" key="3">
    <source>
        <dbReference type="ARBA" id="ARBA00022927"/>
    </source>
</evidence>
<dbReference type="PANTHER" id="PTHR24071:SF42">
    <property type="entry name" value="GTP-BINDING NUCLEAR PROTEIN RAN-1-RELATED"/>
    <property type="match status" value="1"/>
</dbReference>
<dbReference type="PANTHER" id="PTHR24071">
    <property type="entry name" value="RAN GTPASE"/>
    <property type="match status" value="1"/>
</dbReference>
<keyword evidence="3" id="KW-0653">Protein transport</keyword>
<dbReference type="InterPro" id="IPR027417">
    <property type="entry name" value="P-loop_NTPase"/>
</dbReference>
<dbReference type="InterPro" id="IPR001806">
    <property type="entry name" value="Small_GTPase"/>
</dbReference>
<dbReference type="GO" id="GO:0005525">
    <property type="term" value="F:GTP binding"/>
    <property type="evidence" value="ECO:0007669"/>
    <property type="project" value="UniProtKB-KW"/>
</dbReference>
<dbReference type="GO" id="GO:0005737">
    <property type="term" value="C:cytoplasm"/>
    <property type="evidence" value="ECO:0007669"/>
    <property type="project" value="TreeGrafter"/>
</dbReference>
<name>A0AAU9RR34_THLAR</name>
<dbReference type="GO" id="GO:0003924">
    <property type="term" value="F:GTPase activity"/>
    <property type="evidence" value="ECO:0007669"/>
    <property type="project" value="InterPro"/>
</dbReference>
<dbReference type="SUPFAM" id="SSF52540">
    <property type="entry name" value="P-loop containing nucleoside triphosphate hydrolases"/>
    <property type="match status" value="1"/>
</dbReference>
<comment type="function">
    <text evidence="5">GTP-binding protein involved in nucleocytoplasmic transport. Required for the import of protein into the nucleus and also for RNA export. Involved in chromatin condensation and control of cell cycle.</text>
</comment>
<evidence type="ECO:0000313" key="7">
    <source>
        <dbReference type="Proteomes" id="UP000836841"/>
    </source>
</evidence>
<dbReference type="SMART" id="SM00176">
    <property type="entry name" value="RAN"/>
    <property type="match status" value="1"/>
</dbReference>
<sequence length="224" mass="25452">MPFFYLINKPTIIVESSSSLLVIKAQLLSALWWFCAGKTAFLNMFSSGKLVEVDECAMIHCLDFSTNTGNITFDCWDCSGEFVKDVTYMNADCAIIFFDVTSKKTNESVQNRQIHANDMIFHRINNLQYYEISAVCNYNLDKPFLYFAKVVTKGQSSEFVVQPPLIPPDFFMDNAAQKQIQDDLTAAAAEPDDGNYDVEMDGFELMDTIHGICHNPNFYFVKNL</sequence>
<evidence type="ECO:0000313" key="6">
    <source>
        <dbReference type="EMBL" id="CAH2047393.1"/>
    </source>
</evidence>